<reference evidence="7 8" key="1">
    <citation type="submission" date="2023-11" db="EMBL/GenBank/DDBJ databases">
        <title>An acidophilic fungus is an integral part of prey digestion in a carnivorous sundew plant.</title>
        <authorList>
            <person name="Tsai I.J."/>
        </authorList>
    </citation>
    <scope>NUCLEOTIDE SEQUENCE [LARGE SCALE GENOMIC DNA]</scope>
    <source>
        <strain evidence="7">169a</strain>
    </source>
</reference>
<evidence type="ECO:0000256" key="5">
    <source>
        <dbReference type="SAM" id="Phobius"/>
    </source>
</evidence>
<gene>
    <name evidence="7" type="ORF">R9X50_00121700</name>
</gene>
<comment type="subcellular location">
    <subcellularLocation>
        <location evidence="1">Membrane</location>
    </subcellularLocation>
</comment>
<dbReference type="Pfam" id="PF13664">
    <property type="entry name" value="DUF4149"/>
    <property type="match status" value="1"/>
</dbReference>
<evidence type="ECO:0000256" key="1">
    <source>
        <dbReference type="ARBA" id="ARBA00004370"/>
    </source>
</evidence>
<evidence type="ECO:0000256" key="4">
    <source>
        <dbReference type="ARBA" id="ARBA00023136"/>
    </source>
</evidence>
<dbReference type="Proteomes" id="UP001303373">
    <property type="component" value="Chromosome 2"/>
</dbReference>
<proteinExistence type="predicted"/>
<feature type="transmembrane region" description="Helical" evidence="5">
    <location>
        <begin position="97"/>
        <end position="118"/>
    </location>
</feature>
<dbReference type="EMBL" id="CP138581">
    <property type="protein sequence ID" value="WPG98427.1"/>
    <property type="molecule type" value="Genomic_DNA"/>
</dbReference>
<dbReference type="InterPro" id="IPR053009">
    <property type="entry name" value="Xanthocillin_Biosynth-Assoc"/>
</dbReference>
<keyword evidence="4 5" id="KW-0472">Membrane</keyword>
<dbReference type="GO" id="GO:0016020">
    <property type="term" value="C:membrane"/>
    <property type="evidence" value="ECO:0007669"/>
    <property type="project" value="UniProtKB-SubCell"/>
</dbReference>
<keyword evidence="8" id="KW-1185">Reference proteome</keyword>
<feature type="transmembrane region" description="Helical" evidence="5">
    <location>
        <begin position="52"/>
        <end position="71"/>
    </location>
</feature>
<dbReference type="AlphaFoldDB" id="A0AAQ3LZC7"/>
<evidence type="ECO:0000259" key="6">
    <source>
        <dbReference type="Pfam" id="PF13664"/>
    </source>
</evidence>
<dbReference type="InterPro" id="IPR025423">
    <property type="entry name" value="TMEM205-like"/>
</dbReference>
<sequence>MPSTHSLSDPKAYHILSYGTLLGATVFQTFFGGPLAYKALPRAQFSTLQTAIFPPFFTLQTVLPAVLALTFPGDRIAGTAIRSNSGFFGLLADANTWSALAPIAVMFGTSIVNLLYFGPATTKVMKQRKHQETRDGRKYNELPKSPEMQKLNSSFGRLHGISSLSNVVALAAMIFYGFALAEKL</sequence>
<feature type="transmembrane region" description="Helical" evidence="5">
    <location>
        <begin position="158"/>
        <end position="179"/>
    </location>
</feature>
<evidence type="ECO:0000313" key="7">
    <source>
        <dbReference type="EMBL" id="WPG98427.1"/>
    </source>
</evidence>
<feature type="transmembrane region" description="Helical" evidence="5">
    <location>
        <begin position="12"/>
        <end position="31"/>
    </location>
</feature>
<dbReference type="PANTHER" id="PTHR23241:SF106">
    <property type="entry name" value="DUF4149 DOMAIN-CONTAINING PROTEIN"/>
    <property type="match status" value="1"/>
</dbReference>
<name>A0AAQ3LZC7_9PEZI</name>
<evidence type="ECO:0000256" key="2">
    <source>
        <dbReference type="ARBA" id="ARBA00022692"/>
    </source>
</evidence>
<protein>
    <recommendedName>
        <fullName evidence="6">TMEM205-like domain-containing protein</fullName>
    </recommendedName>
</protein>
<feature type="domain" description="TMEM205-like" evidence="6">
    <location>
        <begin position="16"/>
        <end position="130"/>
    </location>
</feature>
<evidence type="ECO:0000313" key="8">
    <source>
        <dbReference type="Proteomes" id="UP001303373"/>
    </source>
</evidence>
<keyword evidence="3 5" id="KW-1133">Transmembrane helix</keyword>
<dbReference type="PANTHER" id="PTHR23241">
    <property type="entry name" value="LATE EMBRYOGENESIS ABUNDANT PLANTS LEA-RELATED"/>
    <property type="match status" value="1"/>
</dbReference>
<accession>A0AAQ3LZC7</accession>
<evidence type="ECO:0000256" key="3">
    <source>
        <dbReference type="ARBA" id="ARBA00022989"/>
    </source>
</evidence>
<keyword evidence="2 5" id="KW-0812">Transmembrane</keyword>
<organism evidence="7 8">
    <name type="scientific">Acrodontium crateriforme</name>
    <dbReference type="NCBI Taxonomy" id="150365"/>
    <lineage>
        <taxon>Eukaryota</taxon>
        <taxon>Fungi</taxon>
        <taxon>Dikarya</taxon>
        <taxon>Ascomycota</taxon>
        <taxon>Pezizomycotina</taxon>
        <taxon>Dothideomycetes</taxon>
        <taxon>Dothideomycetidae</taxon>
        <taxon>Mycosphaerellales</taxon>
        <taxon>Teratosphaeriaceae</taxon>
        <taxon>Acrodontium</taxon>
    </lineage>
</organism>